<dbReference type="InterPro" id="IPR000182">
    <property type="entry name" value="GNAT_dom"/>
</dbReference>
<evidence type="ECO:0000313" key="5">
    <source>
        <dbReference type="EMBL" id="GAA4939927.1"/>
    </source>
</evidence>
<keyword evidence="2" id="KW-0012">Acyltransferase</keyword>
<evidence type="ECO:0000256" key="3">
    <source>
        <dbReference type="SAM" id="MobiDB-lite"/>
    </source>
</evidence>
<keyword evidence="1" id="KW-0808">Transferase</keyword>
<dbReference type="Proteomes" id="UP001499993">
    <property type="component" value="Unassembled WGS sequence"/>
</dbReference>
<dbReference type="GO" id="GO:0005840">
    <property type="term" value="C:ribosome"/>
    <property type="evidence" value="ECO:0007669"/>
    <property type="project" value="UniProtKB-KW"/>
</dbReference>
<reference evidence="6" key="1">
    <citation type="journal article" date="2019" name="Int. J. Syst. Evol. Microbiol.">
        <title>The Global Catalogue of Microorganisms (GCM) 10K type strain sequencing project: providing services to taxonomists for standard genome sequencing and annotation.</title>
        <authorList>
            <consortium name="The Broad Institute Genomics Platform"/>
            <consortium name="The Broad Institute Genome Sequencing Center for Infectious Disease"/>
            <person name="Wu L."/>
            <person name="Ma J."/>
        </authorList>
    </citation>
    <scope>NUCLEOTIDE SEQUENCE [LARGE SCALE GENOMIC DNA]</scope>
    <source>
        <strain evidence="6">JCM 18123</strain>
    </source>
</reference>
<dbReference type="RefSeq" id="WP_425579378.1">
    <property type="nucleotide sequence ID" value="NZ_BAABIK010000010.1"/>
</dbReference>
<dbReference type="SUPFAM" id="SSF55729">
    <property type="entry name" value="Acyl-CoA N-acyltransferases (Nat)"/>
    <property type="match status" value="1"/>
</dbReference>
<keyword evidence="5" id="KW-0687">Ribonucleoprotein</keyword>
<dbReference type="PANTHER" id="PTHR43877">
    <property type="entry name" value="AMINOALKYLPHOSPHONATE N-ACETYLTRANSFERASE-RELATED-RELATED"/>
    <property type="match status" value="1"/>
</dbReference>
<keyword evidence="6" id="KW-1185">Reference proteome</keyword>
<dbReference type="Pfam" id="PF00583">
    <property type="entry name" value="Acetyltransf_1"/>
    <property type="match status" value="1"/>
</dbReference>
<comment type="caution">
    <text evidence="5">The sequence shown here is derived from an EMBL/GenBank/DDBJ whole genome shotgun (WGS) entry which is preliminary data.</text>
</comment>
<keyword evidence="5" id="KW-0689">Ribosomal protein</keyword>
<dbReference type="Gene3D" id="3.40.630.30">
    <property type="match status" value="1"/>
</dbReference>
<dbReference type="NCBIfam" id="TIGR01575">
    <property type="entry name" value="rimI"/>
    <property type="match status" value="1"/>
</dbReference>
<dbReference type="InterPro" id="IPR006464">
    <property type="entry name" value="AcTrfase_RimI/Ard1"/>
</dbReference>
<evidence type="ECO:0000313" key="6">
    <source>
        <dbReference type="Proteomes" id="UP001499993"/>
    </source>
</evidence>
<dbReference type="CDD" id="cd04301">
    <property type="entry name" value="NAT_SF"/>
    <property type="match status" value="1"/>
</dbReference>
<evidence type="ECO:0000256" key="2">
    <source>
        <dbReference type="ARBA" id="ARBA00023315"/>
    </source>
</evidence>
<dbReference type="InterPro" id="IPR050832">
    <property type="entry name" value="Bact_Acetyltransf"/>
</dbReference>
<name>A0ABP9GI11_9ACTN</name>
<accession>A0ABP9GI11</accession>
<dbReference type="EMBL" id="BAABIK010000010">
    <property type="protein sequence ID" value="GAA4939927.1"/>
    <property type="molecule type" value="Genomic_DNA"/>
</dbReference>
<dbReference type="InterPro" id="IPR016181">
    <property type="entry name" value="Acyl_CoA_acyltransferase"/>
</dbReference>
<feature type="compositionally biased region" description="Acidic residues" evidence="3">
    <location>
        <begin position="182"/>
        <end position="196"/>
    </location>
</feature>
<protein>
    <submittedName>
        <fullName evidence="5">Ribosomal protein S18-alanine N-acetyltransferase</fullName>
    </submittedName>
</protein>
<gene>
    <name evidence="5" type="primary">rimI</name>
    <name evidence="5" type="ORF">GCM10023224_21900</name>
</gene>
<proteinExistence type="predicted"/>
<feature type="region of interest" description="Disordered" evidence="3">
    <location>
        <begin position="168"/>
        <end position="196"/>
    </location>
</feature>
<feature type="domain" description="N-acetyltransferase" evidence="4">
    <location>
        <begin position="8"/>
        <end position="162"/>
    </location>
</feature>
<sequence>MAGVNAGYRIRPMTEFDVPAVMGLERAMFPDDAWTEDMVRSELAEPSRHYFVACRGAGRGDGGEGEGPVVAYAGLRAVPPQGDVQTIAVDRDWWGRGIGRALLTELLGQAYTHGVEEVFLEVRSDNPRAQELYRRFGFAEIGVRRRYYRGGVDAIVMRCQEPAAAIAATGGGEQGEALEFGDAADGDDGSGEEEKA</sequence>
<dbReference type="PROSITE" id="PS51186">
    <property type="entry name" value="GNAT"/>
    <property type="match status" value="1"/>
</dbReference>
<organism evidence="5 6">
    <name type="scientific">Streptomonospora halophila</name>
    <dbReference type="NCBI Taxonomy" id="427369"/>
    <lineage>
        <taxon>Bacteria</taxon>
        <taxon>Bacillati</taxon>
        <taxon>Actinomycetota</taxon>
        <taxon>Actinomycetes</taxon>
        <taxon>Streptosporangiales</taxon>
        <taxon>Nocardiopsidaceae</taxon>
        <taxon>Streptomonospora</taxon>
    </lineage>
</organism>
<evidence type="ECO:0000259" key="4">
    <source>
        <dbReference type="PROSITE" id="PS51186"/>
    </source>
</evidence>
<evidence type="ECO:0000256" key="1">
    <source>
        <dbReference type="ARBA" id="ARBA00022679"/>
    </source>
</evidence>